<comment type="similarity">
    <text evidence="7">Belongs to the YOS1 family.</text>
</comment>
<evidence type="ECO:0000313" key="8">
    <source>
        <dbReference type="EMBL" id="ABO69720.1"/>
    </source>
</evidence>
<protein>
    <recommendedName>
        <fullName evidence="9">Protein transport protein yos1</fullName>
    </recommendedName>
</protein>
<dbReference type="GO" id="GO:0005789">
    <property type="term" value="C:endoplasmic reticulum membrane"/>
    <property type="evidence" value="ECO:0007669"/>
    <property type="project" value="TreeGrafter"/>
</dbReference>
<evidence type="ECO:0000256" key="1">
    <source>
        <dbReference type="ARBA" id="ARBA00004370"/>
    </source>
</evidence>
<dbReference type="AlphaFoldDB" id="A5JEK9"/>
<keyword evidence="3" id="KW-0812">Transmembrane</keyword>
<evidence type="ECO:0000256" key="5">
    <source>
        <dbReference type="ARBA" id="ARBA00022989"/>
    </source>
</evidence>
<proteinExistence type="inferred from homology"/>
<evidence type="ECO:0000256" key="6">
    <source>
        <dbReference type="ARBA" id="ARBA00023136"/>
    </source>
</evidence>
<dbReference type="GO" id="GO:0006888">
    <property type="term" value="P:endoplasmic reticulum to Golgi vesicle-mediated transport"/>
    <property type="evidence" value="ECO:0007669"/>
    <property type="project" value="TreeGrafter"/>
</dbReference>
<evidence type="ECO:0000256" key="2">
    <source>
        <dbReference type="ARBA" id="ARBA00022448"/>
    </source>
</evidence>
<dbReference type="PANTHER" id="PTHR15858:SF0">
    <property type="entry name" value="IMMEDIATE EARLY RESPONSE 3-INTERACTING PROTEIN 1"/>
    <property type="match status" value="1"/>
</dbReference>
<sequence length="79" mass="8980">MFGLFSILYGFLLLANAIVILDDKRFLTRVCLPLSPEHRGKLGENRRKIVDLINAVRTVMKIPLIVLNIICIVYELLLG</sequence>
<dbReference type="VEuPathDB" id="MicrosporidiaDB:NBO_503g0004"/>
<dbReference type="GO" id="GO:0000139">
    <property type="term" value="C:Golgi membrane"/>
    <property type="evidence" value="ECO:0007669"/>
    <property type="project" value="TreeGrafter"/>
</dbReference>
<dbReference type="EMBL" id="EF103587">
    <property type="protein sequence ID" value="ABO69720.1"/>
    <property type="molecule type" value="Genomic_DNA"/>
</dbReference>
<dbReference type="GO" id="GO:0015031">
    <property type="term" value="P:protein transport"/>
    <property type="evidence" value="ECO:0007669"/>
    <property type="project" value="UniProtKB-KW"/>
</dbReference>
<keyword evidence="2" id="KW-0813">Transport</keyword>
<dbReference type="PANTHER" id="PTHR15858">
    <property type="entry name" value="IMMEDIATE EARLY RESPONSE 3-INTERACTING PROTEIN 1"/>
    <property type="match status" value="1"/>
</dbReference>
<dbReference type="Pfam" id="PF08571">
    <property type="entry name" value="Yos1"/>
    <property type="match status" value="1"/>
</dbReference>
<name>A5JEK9_NOSBO</name>
<reference evidence="8" key="1">
    <citation type="journal article" date="2007" name="J. Eukaryot. Microbiol.">
        <title>A complete Sec61 complex in Nosema bombycis and its comparative genomics analyses.</title>
        <authorList>
            <person name="Wu Z."/>
            <person name="Li Y."/>
            <person name="Pan G."/>
            <person name="Li C."/>
            <person name="Hu J."/>
            <person name="Liu H."/>
            <person name="Zhou Z."/>
            <person name="Xiang Z."/>
        </authorList>
    </citation>
    <scope>NUCLEOTIDE SEQUENCE</scope>
</reference>
<dbReference type="GO" id="GO:0030134">
    <property type="term" value="C:COPII-coated ER to Golgi transport vesicle"/>
    <property type="evidence" value="ECO:0007669"/>
    <property type="project" value="TreeGrafter"/>
</dbReference>
<dbReference type="InterPro" id="IPR013880">
    <property type="entry name" value="Yos1"/>
</dbReference>
<keyword evidence="5" id="KW-1133">Transmembrane helix</keyword>
<evidence type="ECO:0000256" key="7">
    <source>
        <dbReference type="ARBA" id="ARBA00024203"/>
    </source>
</evidence>
<keyword evidence="4" id="KW-0653">Protein transport</keyword>
<keyword evidence="6" id="KW-0472">Membrane</keyword>
<accession>A5JEK9</accession>
<organism evidence="8">
    <name type="scientific">Nosema bombycis</name>
    <name type="common">Microsporidian parasite</name>
    <name type="synonym">Pebrine of silkworm</name>
    <dbReference type="NCBI Taxonomy" id="27978"/>
    <lineage>
        <taxon>Eukaryota</taxon>
        <taxon>Fungi</taxon>
        <taxon>Fungi incertae sedis</taxon>
        <taxon>Microsporidia</taxon>
        <taxon>Nosematidae</taxon>
        <taxon>Nosema</taxon>
    </lineage>
</organism>
<evidence type="ECO:0008006" key="9">
    <source>
        <dbReference type="Google" id="ProtNLM"/>
    </source>
</evidence>
<dbReference type="OMA" id="ILFMIYE"/>
<comment type="subcellular location">
    <subcellularLocation>
        <location evidence="1">Membrane</location>
    </subcellularLocation>
</comment>
<evidence type="ECO:0000256" key="4">
    <source>
        <dbReference type="ARBA" id="ARBA00022927"/>
    </source>
</evidence>
<evidence type="ECO:0000256" key="3">
    <source>
        <dbReference type="ARBA" id="ARBA00022692"/>
    </source>
</evidence>